<gene>
    <name evidence="2" type="ORF">PPENT_87.1.T0040111</name>
</gene>
<dbReference type="AlphaFoldDB" id="A0A8S1S680"/>
<feature type="region of interest" description="Disordered" evidence="1">
    <location>
        <begin position="284"/>
        <end position="313"/>
    </location>
</feature>
<proteinExistence type="predicted"/>
<evidence type="ECO:0000313" key="3">
    <source>
        <dbReference type="Proteomes" id="UP000689195"/>
    </source>
</evidence>
<protein>
    <submittedName>
        <fullName evidence="2">Uncharacterized protein</fullName>
    </submittedName>
</protein>
<evidence type="ECO:0000256" key="1">
    <source>
        <dbReference type="SAM" id="MobiDB-lite"/>
    </source>
</evidence>
<comment type="caution">
    <text evidence="2">The sequence shown here is derived from an EMBL/GenBank/DDBJ whole genome shotgun (WGS) entry which is preliminary data.</text>
</comment>
<accession>A0A8S1S680</accession>
<evidence type="ECO:0000313" key="2">
    <source>
        <dbReference type="EMBL" id="CAD8135215.1"/>
    </source>
</evidence>
<feature type="region of interest" description="Disordered" evidence="1">
    <location>
        <begin position="15"/>
        <end position="43"/>
    </location>
</feature>
<dbReference type="OrthoDB" id="305522at2759"/>
<keyword evidence="3" id="KW-1185">Reference proteome</keyword>
<dbReference type="Proteomes" id="UP000689195">
    <property type="component" value="Unassembled WGS sequence"/>
</dbReference>
<organism evidence="2 3">
    <name type="scientific">Paramecium pentaurelia</name>
    <dbReference type="NCBI Taxonomy" id="43138"/>
    <lineage>
        <taxon>Eukaryota</taxon>
        <taxon>Sar</taxon>
        <taxon>Alveolata</taxon>
        <taxon>Ciliophora</taxon>
        <taxon>Intramacronucleata</taxon>
        <taxon>Oligohymenophorea</taxon>
        <taxon>Peniculida</taxon>
        <taxon>Parameciidae</taxon>
        <taxon>Paramecium</taxon>
    </lineage>
</organism>
<reference evidence="2" key="1">
    <citation type="submission" date="2021-01" db="EMBL/GenBank/DDBJ databases">
        <authorList>
            <consortium name="Genoscope - CEA"/>
            <person name="William W."/>
        </authorList>
    </citation>
    <scope>NUCLEOTIDE SEQUENCE</scope>
</reference>
<sequence>MSKYCQQYMIHSTHSSIPSNRNELGSFRRVNSPGLPNSSLRTSFRGDNKKLEIGLITDRKLNQSPEIGKAISLEKVKISKRNDSIFEISQQQQQAQPFQLIEFLNKNFKMIEKIESDKLCLNIYMSEEDQNQIIFTGISKEKMASEQNKKEILQNLQQLFKSGIDRQDQYIKIESLEQQFNLDNHKYYGVNNKKVSNSNKRIATQINDNISIFDRSLSISSIKDFKSNSSNKIKKDIKIIEQGIMKYKMQQKTKSKQKQPFGQHNCTNTLKSKSSVCKSPLLRDAVSPSCKSQRKTDERIANKVKINTKSMHA</sequence>
<dbReference type="EMBL" id="CAJJDO010000004">
    <property type="protein sequence ID" value="CAD8135215.1"/>
    <property type="molecule type" value="Genomic_DNA"/>
</dbReference>
<name>A0A8S1S680_9CILI</name>